<comment type="pathway">
    <text evidence="9">Cofactor biosynthesis; coenzyme A biosynthesis; CoA from (R)-pantothenate: step 4/5.</text>
</comment>
<evidence type="ECO:0000256" key="8">
    <source>
        <dbReference type="ARBA" id="ARBA00029346"/>
    </source>
</evidence>
<dbReference type="EC" id="2.7.7.3" evidence="9"/>
<feature type="binding site" evidence="9">
    <location>
        <begin position="92"/>
        <end position="94"/>
    </location>
    <ligand>
        <name>ATP</name>
        <dbReference type="ChEBI" id="CHEBI:30616"/>
    </ligand>
</feature>
<comment type="function">
    <text evidence="9">Reversibly transfers an adenylyl group from ATP to 4'-phosphopantetheine, yielding dephospho-CoA (dPCoA) and pyrophosphate.</text>
</comment>
<feature type="binding site" evidence="9">
    <location>
        <position position="91"/>
    </location>
    <ligand>
        <name>substrate</name>
    </ligand>
</feature>
<comment type="catalytic activity">
    <reaction evidence="8 9">
        <text>(R)-4'-phosphopantetheine + ATP + H(+) = 3'-dephospho-CoA + diphosphate</text>
        <dbReference type="Rhea" id="RHEA:19801"/>
        <dbReference type="ChEBI" id="CHEBI:15378"/>
        <dbReference type="ChEBI" id="CHEBI:30616"/>
        <dbReference type="ChEBI" id="CHEBI:33019"/>
        <dbReference type="ChEBI" id="CHEBI:57328"/>
        <dbReference type="ChEBI" id="CHEBI:61723"/>
        <dbReference type="EC" id="2.7.7.3"/>
    </reaction>
</comment>
<comment type="subunit">
    <text evidence="9">Homohexamer.</text>
</comment>
<evidence type="ECO:0000256" key="6">
    <source>
        <dbReference type="ARBA" id="ARBA00022842"/>
    </source>
</evidence>
<comment type="cofactor">
    <cofactor evidence="9">
        <name>Mg(2+)</name>
        <dbReference type="ChEBI" id="CHEBI:18420"/>
    </cofactor>
</comment>
<dbReference type="Gene3D" id="3.40.50.620">
    <property type="entry name" value="HUPs"/>
    <property type="match status" value="1"/>
</dbReference>
<feature type="binding site" evidence="9">
    <location>
        <position position="77"/>
    </location>
    <ligand>
        <name>substrate</name>
    </ligand>
</feature>
<dbReference type="EMBL" id="DSJL01000011">
    <property type="protein sequence ID" value="HEF65589.1"/>
    <property type="molecule type" value="Genomic_DNA"/>
</dbReference>
<keyword evidence="3 9" id="KW-0548">Nucleotidyltransferase</keyword>
<feature type="domain" description="Cytidyltransferase-like" evidence="10">
    <location>
        <begin position="6"/>
        <end position="137"/>
    </location>
</feature>
<evidence type="ECO:0000256" key="4">
    <source>
        <dbReference type="ARBA" id="ARBA00022741"/>
    </source>
</evidence>
<comment type="caution">
    <text evidence="11">The sequence shown here is derived from an EMBL/GenBank/DDBJ whole genome shotgun (WGS) entry which is preliminary data.</text>
</comment>
<dbReference type="GO" id="GO:0005524">
    <property type="term" value="F:ATP binding"/>
    <property type="evidence" value="ECO:0007669"/>
    <property type="project" value="UniProtKB-KW"/>
</dbReference>
<keyword evidence="1 9" id="KW-0963">Cytoplasm</keyword>
<evidence type="ECO:0000256" key="7">
    <source>
        <dbReference type="ARBA" id="ARBA00022993"/>
    </source>
</evidence>
<keyword evidence="2 9" id="KW-0808">Transferase</keyword>
<dbReference type="InterPro" id="IPR004821">
    <property type="entry name" value="Cyt_trans-like"/>
</dbReference>
<keyword evidence="6 9" id="KW-0460">Magnesium</keyword>
<evidence type="ECO:0000256" key="9">
    <source>
        <dbReference type="HAMAP-Rule" id="MF_00151"/>
    </source>
</evidence>
<evidence type="ECO:0000256" key="1">
    <source>
        <dbReference type="ARBA" id="ARBA00022490"/>
    </source>
</evidence>
<feature type="site" description="Transition state stabilizer" evidence="9">
    <location>
        <position position="18"/>
    </location>
</feature>
<evidence type="ECO:0000259" key="10">
    <source>
        <dbReference type="Pfam" id="PF01467"/>
    </source>
</evidence>
<protein>
    <recommendedName>
        <fullName evidence="9">Phosphopantetheine adenylyltransferase</fullName>
        <ecNumber evidence="9">2.7.7.3</ecNumber>
    </recommendedName>
    <alternativeName>
        <fullName evidence="9">Dephospho-CoA pyrophosphorylase</fullName>
    </alternativeName>
    <alternativeName>
        <fullName evidence="9">Pantetheine-phosphate adenylyltransferase</fullName>
        <shortName evidence="9">PPAT</shortName>
    </alternativeName>
</protein>
<dbReference type="PANTHER" id="PTHR21342:SF1">
    <property type="entry name" value="PHOSPHOPANTETHEINE ADENYLYLTRANSFERASE"/>
    <property type="match status" value="1"/>
</dbReference>
<name>A0A7C1XJ62_THERO</name>
<dbReference type="HAMAP" id="MF_00151">
    <property type="entry name" value="PPAT_bact"/>
    <property type="match status" value="1"/>
</dbReference>
<reference evidence="11" key="1">
    <citation type="journal article" date="2020" name="mSystems">
        <title>Genome- and Community-Level Interaction Insights into Carbon Utilization and Element Cycling Functions of Hydrothermarchaeota in Hydrothermal Sediment.</title>
        <authorList>
            <person name="Zhou Z."/>
            <person name="Liu Y."/>
            <person name="Xu W."/>
            <person name="Pan J."/>
            <person name="Luo Z.H."/>
            <person name="Li M."/>
        </authorList>
    </citation>
    <scope>NUCLEOTIDE SEQUENCE [LARGE SCALE GENOMIC DNA]</scope>
    <source>
        <strain evidence="11">SpSt-222</strain>
    </source>
</reference>
<evidence type="ECO:0000256" key="3">
    <source>
        <dbReference type="ARBA" id="ARBA00022695"/>
    </source>
</evidence>
<sequence>MKHIAFYPGTFDPITNGHVDVAQRAARLFDFLIVGIYAGHEGRTKQPLFSAEERRELAEEALRGLPNVRVDVFNGLAVDYARAVGAQAIVRGLRAVSDFEYEFSLAHMNRHLAPDVDVVCLMTSSQYSFISSSMIKEVAQLGGNLTGLVPEHVAEALIRKFRALVRE</sequence>
<dbReference type="AlphaFoldDB" id="A0A7C1XJ62"/>
<feature type="binding site" evidence="9">
    <location>
        <begin position="10"/>
        <end position="11"/>
    </location>
    <ligand>
        <name>ATP</name>
        <dbReference type="ChEBI" id="CHEBI:30616"/>
    </ligand>
</feature>
<feature type="binding site" evidence="9">
    <location>
        <position position="102"/>
    </location>
    <ligand>
        <name>ATP</name>
        <dbReference type="ChEBI" id="CHEBI:30616"/>
    </ligand>
</feature>
<dbReference type="NCBIfam" id="TIGR00125">
    <property type="entry name" value="cyt_tran_rel"/>
    <property type="match status" value="1"/>
</dbReference>
<dbReference type="NCBIfam" id="TIGR01510">
    <property type="entry name" value="coaD_prev_kdtB"/>
    <property type="match status" value="1"/>
</dbReference>
<keyword evidence="5 9" id="KW-0067">ATP-binding</keyword>
<comment type="similarity">
    <text evidence="9">Belongs to the bacterial CoaD family.</text>
</comment>
<evidence type="ECO:0000256" key="2">
    <source>
        <dbReference type="ARBA" id="ARBA00022679"/>
    </source>
</evidence>
<keyword evidence="4 9" id="KW-0547">Nucleotide-binding</keyword>
<feature type="binding site" evidence="9">
    <location>
        <position position="10"/>
    </location>
    <ligand>
        <name>substrate</name>
    </ligand>
</feature>
<dbReference type="Pfam" id="PF01467">
    <property type="entry name" value="CTP_transf_like"/>
    <property type="match status" value="1"/>
</dbReference>
<accession>A0A7C1XJ62</accession>
<dbReference type="PRINTS" id="PR01020">
    <property type="entry name" value="LPSBIOSNTHSS"/>
</dbReference>
<dbReference type="InterPro" id="IPR001980">
    <property type="entry name" value="PPAT"/>
</dbReference>
<dbReference type="InterPro" id="IPR014729">
    <property type="entry name" value="Rossmann-like_a/b/a_fold"/>
</dbReference>
<proteinExistence type="inferred from homology"/>
<dbReference type="GO" id="GO:0005737">
    <property type="term" value="C:cytoplasm"/>
    <property type="evidence" value="ECO:0007669"/>
    <property type="project" value="UniProtKB-SubCell"/>
</dbReference>
<dbReference type="CDD" id="cd02163">
    <property type="entry name" value="PPAT"/>
    <property type="match status" value="1"/>
</dbReference>
<keyword evidence="7 9" id="KW-0173">Coenzyme A biosynthesis</keyword>
<comment type="subcellular location">
    <subcellularLocation>
        <location evidence="9">Cytoplasm</location>
    </subcellularLocation>
</comment>
<feature type="binding site" evidence="9">
    <location>
        <position position="18"/>
    </location>
    <ligand>
        <name>ATP</name>
        <dbReference type="ChEBI" id="CHEBI:30616"/>
    </ligand>
</feature>
<organism evidence="11">
    <name type="scientific">Thermomicrobium roseum</name>
    <dbReference type="NCBI Taxonomy" id="500"/>
    <lineage>
        <taxon>Bacteria</taxon>
        <taxon>Pseudomonadati</taxon>
        <taxon>Thermomicrobiota</taxon>
        <taxon>Thermomicrobia</taxon>
        <taxon>Thermomicrobiales</taxon>
        <taxon>Thermomicrobiaceae</taxon>
        <taxon>Thermomicrobium</taxon>
    </lineage>
</organism>
<dbReference type="SUPFAM" id="SSF52374">
    <property type="entry name" value="Nucleotidylyl transferase"/>
    <property type="match status" value="1"/>
</dbReference>
<feature type="binding site" evidence="9">
    <location>
        <begin position="127"/>
        <end position="133"/>
    </location>
    <ligand>
        <name>ATP</name>
        <dbReference type="ChEBI" id="CHEBI:30616"/>
    </ligand>
</feature>
<evidence type="ECO:0000313" key="11">
    <source>
        <dbReference type="EMBL" id="HEF65589.1"/>
    </source>
</evidence>
<feature type="binding site" evidence="9">
    <location>
        <position position="45"/>
    </location>
    <ligand>
        <name>substrate</name>
    </ligand>
</feature>
<gene>
    <name evidence="9" type="primary">coaD</name>
    <name evidence="11" type="ORF">ENP47_08340</name>
</gene>
<dbReference type="GO" id="GO:0015937">
    <property type="term" value="P:coenzyme A biosynthetic process"/>
    <property type="evidence" value="ECO:0007669"/>
    <property type="project" value="UniProtKB-UniRule"/>
</dbReference>
<evidence type="ECO:0000256" key="5">
    <source>
        <dbReference type="ARBA" id="ARBA00022840"/>
    </source>
</evidence>
<dbReference type="PANTHER" id="PTHR21342">
    <property type="entry name" value="PHOSPHOPANTETHEINE ADENYLYLTRANSFERASE"/>
    <property type="match status" value="1"/>
</dbReference>
<dbReference type="UniPathway" id="UPA00241">
    <property type="reaction ID" value="UER00355"/>
</dbReference>
<dbReference type="GO" id="GO:0004595">
    <property type="term" value="F:pantetheine-phosphate adenylyltransferase activity"/>
    <property type="evidence" value="ECO:0007669"/>
    <property type="project" value="UniProtKB-UniRule"/>
</dbReference>